<dbReference type="STRING" id="350054.Mflv_3645"/>
<reference evidence="1" key="2">
    <citation type="journal article" date="2013" name="PLoS ONE">
        <title>A Gene Expression Study of the Activities of Aromatic Ring-Cleavage Dioxygenases in Mycobacterium gilvum PYR-GCK to Changes in Salinity and pH during Pyrene Degradation.</title>
        <authorList>
            <person name="Badejo A.C."/>
            <person name="Badejo A.O."/>
            <person name="Shin K.H."/>
            <person name="Chai Y.G."/>
        </authorList>
    </citation>
    <scope>NUCLEOTIDE SEQUENCE [LARGE SCALE GENOMIC DNA]</scope>
    <source>
        <strain evidence="1">PYR-GCK</strain>
    </source>
</reference>
<evidence type="ECO:0000313" key="1">
    <source>
        <dbReference type="EMBL" id="ABP46119.1"/>
    </source>
</evidence>
<reference evidence="1" key="1">
    <citation type="submission" date="2007-04" db="EMBL/GenBank/DDBJ databases">
        <authorList>
            <consortium name="US DOE Joint Genome Institute"/>
            <person name="Copeland A."/>
            <person name="Lucas S."/>
            <person name="Lapidus A."/>
            <person name="Barry K."/>
            <person name="Detter J.C."/>
            <person name="Glavina del Rio T."/>
            <person name="Hammon N."/>
            <person name="Israni S."/>
            <person name="Dalin E."/>
            <person name="Tice H."/>
            <person name="Pitluck S."/>
            <person name="Chain P."/>
            <person name="Malfatti S."/>
            <person name="Shin M."/>
            <person name="Vergez L."/>
            <person name="Schmutz J."/>
            <person name="Larimer F."/>
            <person name="Land M."/>
            <person name="Hauser L."/>
            <person name="Kyrpides N."/>
            <person name="Mikhailova N."/>
            <person name="Miller C."/>
            <person name="Richardson P."/>
        </authorList>
    </citation>
    <scope>NUCLEOTIDE SEQUENCE</scope>
    <source>
        <strain evidence="1">PYR-GCK</strain>
    </source>
</reference>
<name>A4T9I9_MYCGI</name>
<organism evidence="1">
    <name type="scientific">Mycolicibacterium gilvum (strain PYR-GCK)</name>
    <name type="common">Mycobacterium gilvum (strain PYR-GCK)</name>
    <dbReference type="NCBI Taxonomy" id="350054"/>
    <lineage>
        <taxon>Bacteria</taxon>
        <taxon>Bacillati</taxon>
        <taxon>Actinomycetota</taxon>
        <taxon>Actinomycetes</taxon>
        <taxon>Mycobacteriales</taxon>
        <taxon>Mycobacteriaceae</taxon>
        <taxon>Mycolicibacterium</taxon>
    </lineage>
</organism>
<dbReference type="EMBL" id="CP000656">
    <property type="protein sequence ID" value="ABP46119.1"/>
    <property type="molecule type" value="Genomic_DNA"/>
</dbReference>
<gene>
    <name evidence="1" type="ordered locus">Mflv_3645</name>
</gene>
<dbReference type="KEGG" id="mgi:Mflv_3645"/>
<dbReference type="Gene3D" id="3.30.559.30">
    <property type="entry name" value="Nonribosomal peptide synthetase, condensation domain"/>
    <property type="match status" value="1"/>
</dbReference>
<protein>
    <submittedName>
        <fullName evidence="1">Uncharacterized protein</fullName>
    </submittedName>
</protein>
<dbReference type="AlphaFoldDB" id="A4T9I9"/>
<dbReference type="HOGENOM" id="CLU_1271148_0_0_11"/>
<accession>A4T9I9</accession>
<sequence length="211" mass="22720">MGHSLYGKAMVAPYITGEVKQRPLRSAPAALDVFDHSSIDALPHQLEKFSTTPSSELTEEVEASAEWLGVPIEEILLAALGRTLGRTRGEGNITIDVTGGNRWLSQPAAIFCSADPALSPTDILQSAHTALVSSPRRSAEPADVLLNVSVGSLLDAPAGRALELRVQRLDGGLQIDWWYDAQRFDPYSIEEMAEQFPQAVIDITSDASAPL</sequence>
<proteinExistence type="predicted"/>
<dbReference type="SUPFAM" id="SSF52777">
    <property type="entry name" value="CoA-dependent acyltransferases"/>
    <property type="match status" value="1"/>
</dbReference>
<dbReference type="eggNOG" id="COG1020">
    <property type="taxonomic scope" value="Bacteria"/>
</dbReference>